<name>X1VJ95_9ZZZZ</name>
<feature type="transmembrane region" description="Helical" evidence="1">
    <location>
        <begin position="144"/>
        <end position="164"/>
    </location>
</feature>
<accession>X1VJ95</accession>
<dbReference type="InterPro" id="IPR002823">
    <property type="entry name" value="DUF112_TM"/>
</dbReference>
<keyword evidence="1" id="KW-1133">Transmembrane helix</keyword>
<feature type="transmembrane region" description="Helical" evidence="1">
    <location>
        <begin position="15"/>
        <end position="48"/>
    </location>
</feature>
<gene>
    <name evidence="3" type="ORF">S12H4_43434</name>
</gene>
<dbReference type="EMBL" id="BARW01026653">
    <property type="protein sequence ID" value="GAJ07845.1"/>
    <property type="molecule type" value="Genomic_DNA"/>
</dbReference>
<dbReference type="AlphaFoldDB" id="X1VJ95"/>
<keyword evidence="1" id="KW-0472">Membrane</keyword>
<sequence length="208" mass="21400">MDIIFSSILNMFQPIILIAMVCGVSWGIFVGALPGFGAAIGIALLIPFTYGIDPTIALPILAAVYTGAYYGGGITSIMIGVPGNSPAAATIMDGFPMTQKGKSQKALTTSLLASTFGGIFGGLSLLLLAPQLVQVTLLFGPAEYFVLAVFGLTIIASLSGASIIKGLISGTFGLLLSTIGIDVITGANRFTFGEIYLFDGIPTIPLIL</sequence>
<evidence type="ECO:0000256" key="1">
    <source>
        <dbReference type="SAM" id="Phobius"/>
    </source>
</evidence>
<evidence type="ECO:0000259" key="2">
    <source>
        <dbReference type="Pfam" id="PF01970"/>
    </source>
</evidence>
<comment type="caution">
    <text evidence="3">The sequence shown here is derived from an EMBL/GenBank/DDBJ whole genome shotgun (WGS) entry which is preliminary data.</text>
</comment>
<dbReference type="PANTHER" id="PTHR35342:SF5">
    <property type="entry name" value="TRICARBOXYLIC TRANSPORT PROTEIN"/>
    <property type="match status" value="1"/>
</dbReference>
<dbReference type="Pfam" id="PF01970">
    <property type="entry name" value="TctA"/>
    <property type="match status" value="1"/>
</dbReference>
<feature type="domain" description="DUF112" evidence="2">
    <location>
        <begin position="17"/>
        <end position="207"/>
    </location>
</feature>
<evidence type="ECO:0000313" key="3">
    <source>
        <dbReference type="EMBL" id="GAJ07845.1"/>
    </source>
</evidence>
<protein>
    <recommendedName>
        <fullName evidence="2">DUF112 domain-containing protein</fullName>
    </recommendedName>
</protein>
<proteinExistence type="predicted"/>
<reference evidence="3" key="1">
    <citation type="journal article" date="2014" name="Front. Microbiol.">
        <title>High frequency of phylogenetically diverse reductive dehalogenase-homologous genes in deep subseafloor sedimentary metagenomes.</title>
        <authorList>
            <person name="Kawai M."/>
            <person name="Futagami T."/>
            <person name="Toyoda A."/>
            <person name="Takaki Y."/>
            <person name="Nishi S."/>
            <person name="Hori S."/>
            <person name="Arai W."/>
            <person name="Tsubouchi T."/>
            <person name="Morono Y."/>
            <person name="Uchiyama I."/>
            <person name="Ito T."/>
            <person name="Fujiyama A."/>
            <person name="Inagaki F."/>
            <person name="Takami H."/>
        </authorList>
    </citation>
    <scope>NUCLEOTIDE SEQUENCE</scope>
    <source>
        <strain evidence="3">Expedition CK06-06</strain>
    </source>
</reference>
<feature type="non-terminal residue" evidence="3">
    <location>
        <position position="208"/>
    </location>
</feature>
<keyword evidence="1" id="KW-0812">Transmembrane</keyword>
<feature type="transmembrane region" description="Helical" evidence="1">
    <location>
        <begin position="68"/>
        <end position="91"/>
    </location>
</feature>
<organism evidence="3">
    <name type="scientific">marine sediment metagenome</name>
    <dbReference type="NCBI Taxonomy" id="412755"/>
    <lineage>
        <taxon>unclassified sequences</taxon>
        <taxon>metagenomes</taxon>
        <taxon>ecological metagenomes</taxon>
    </lineage>
</organism>
<feature type="transmembrane region" description="Helical" evidence="1">
    <location>
        <begin position="111"/>
        <end position="132"/>
    </location>
</feature>
<dbReference type="PANTHER" id="PTHR35342">
    <property type="entry name" value="TRICARBOXYLIC TRANSPORT PROTEIN"/>
    <property type="match status" value="1"/>
</dbReference>